<dbReference type="InterPro" id="IPR002429">
    <property type="entry name" value="CcO_II-like_C"/>
</dbReference>
<evidence type="ECO:0000313" key="20">
    <source>
        <dbReference type="EMBL" id="MEX0429324.1"/>
    </source>
</evidence>
<dbReference type="NCBIfam" id="TIGR02866">
    <property type="entry name" value="CoxB"/>
    <property type="match status" value="1"/>
</dbReference>
<comment type="subcellular location">
    <subcellularLocation>
        <location evidence="1">Membrane</location>
        <topology evidence="1">Multi-pass membrane protein</topology>
    </subcellularLocation>
</comment>
<evidence type="ECO:0000256" key="15">
    <source>
        <dbReference type="ARBA" id="ARBA00047816"/>
    </source>
</evidence>
<evidence type="ECO:0000256" key="9">
    <source>
        <dbReference type="ARBA" id="ARBA00022989"/>
    </source>
</evidence>
<comment type="function">
    <text evidence="13">Subunits I and II form the functional core of the enzyme complex. Electrons originating in cytochrome c are transferred via heme a and Cu(A) to the binuclear center formed by heme a3 and Cu(B).</text>
</comment>
<protein>
    <recommendedName>
        <fullName evidence="14">Cytochrome aa3 subunit 2</fullName>
    </recommendedName>
</protein>
<keyword evidence="3" id="KW-0813">Transport</keyword>
<keyword evidence="6 17" id="KW-0812">Transmembrane</keyword>
<evidence type="ECO:0000259" key="19">
    <source>
        <dbReference type="PROSITE" id="PS51007"/>
    </source>
</evidence>
<keyword evidence="11" id="KW-0186">Copper</keyword>
<evidence type="ECO:0000256" key="8">
    <source>
        <dbReference type="ARBA" id="ARBA00022982"/>
    </source>
</evidence>
<reference evidence="20 21" key="1">
    <citation type="submission" date="2024-07" db="EMBL/GenBank/DDBJ databases">
        <authorList>
            <person name="Lee S."/>
            <person name="Kang M."/>
        </authorList>
    </citation>
    <scope>NUCLEOTIDE SEQUENCE [LARGE SCALE GENOMIC DNA]</scope>
    <source>
        <strain evidence="20 21">DS6</strain>
    </source>
</reference>
<feature type="domain" description="Cytochrome oxidase subunit II copper A binding" evidence="18">
    <location>
        <begin position="97"/>
        <end position="209"/>
    </location>
</feature>
<evidence type="ECO:0000256" key="11">
    <source>
        <dbReference type="ARBA" id="ARBA00023008"/>
    </source>
</evidence>
<evidence type="ECO:0000256" key="5">
    <source>
        <dbReference type="ARBA" id="ARBA00022660"/>
    </source>
</evidence>
<feature type="transmembrane region" description="Helical" evidence="17">
    <location>
        <begin position="25"/>
        <end position="51"/>
    </location>
</feature>
<dbReference type="Proteomes" id="UP001556631">
    <property type="component" value="Unassembled WGS sequence"/>
</dbReference>
<dbReference type="InterPro" id="IPR008972">
    <property type="entry name" value="Cupredoxin"/>
</dbReference>
<dbReference type="InterPro" id="IPR045187">
    <property type="entry name" value="CcO_II"/>
</dbReference>
<keyword evidence="4 16" id="KW-0349">Heme</keyword>
<dbReference type="EMBL" id="JBFPJR010000039">
    <property type="protein sequence ID" value="MEX0429324.1"/>
    <property type="molecule type" value="Genomic_DNA"/>
</dbReference>
<feature type="transmembrane region" description="Helical" evidence="17">
    <location>
        <begin position="63"/>
        <end position="89"/>
    </location>
</feature>
<dbReference type="CDD" id="cd04213">
    <property type="entry name" value="CuRO_CcO_Caa3_II"/>
    <property type="match status" value="1"/>
</dbReference>
<evidence type="ECO:0000256" key="13">
    <source>
        <dbReference type="ARBA" id="ARBA00024688"/>
    </source>
</evidence>
<dbReference type="InterPro" id="IPR034236">
    <property type="entry name" value="CuRO_CcO_Caa3_II"/>
</dbReference>
<evidence type="ECO:0000256" key="1">
    <source>
        <dbReference type="ARBA" id="ARBA00004141"/>
    </source>
</evidence>
<keyword evidence="21" id="KW-1185">Reference proteome</keyword>
<comment type="similarity">
    <text evidence="2">Belongs to the cytochrome c oxidase subunit 2 family.</text>
</comment>
<sequence>MSRIGAEDHSTFSPVGPKSDFTTTAWWILFAVAAFVCVVVIALAVGAVVARRRATVHGGEAKGIVLTFGVVIPALVLAATFALSIVGIAKVAKPSRPAAITIDVVGHQWWWEVRYPDSGAVTANEIHVPVGTPVELRLTSADVIHSFWVPAVMPKLDLIPGHTNDTWLTVDDAGTYRGQCAEYCGVQHAHMAFSVVAQPEADFRSWLQGQSSPARTPTTAAQKKGYDVFTSGSCATCHTVRGTPADGQVGPDLTHLATRAKLAAETIPNDRGHLGGWIANSQQIKPGNKMPPQPLSPRDLTAVIAYLESLE</sequence>
<dbReference type="SUPFAM" id="SSF49503">
    <property type="entry name" value="Cupredoxins"/>
    <property type="match status" value="1"/>
</dbReference>
<evidence type="ECO:0000256" key="17">
    <source>
        <dbReference type="SAM" id="Phobius"/>
    </source>
</evidence>
<dbReference type="InterPro" id="IPR009056">
    <property type="entry name" value="Cyt_c-like_dom"/>
</dbReference>
<dbReference type="InterPro" id="IPR014222">
    <property type="entry name" value="Cyt_c_oxidase_su2"/>
</dbReference>
<evidence type="ECO:0000256" key="12">
    <source>
        <dbReference type="ARBA" id="ARBA00023136"/>
    </source>
</evidence>
<evidence type="ECO:0000256" key="7">
    <source>
        <dbReference type="ARBA" id="ARBA00022723"/>
    </source>
</evidence>
<dbReference type="SUPFAM" id="SSF46626">
    <property type="entry name" value="Cytochrome c"/>
    <property type="match status" value="1"/>
</dbReference>
<proteinExistence type="inferred from homology"/>
<dbReference type="PROSITE" id="PS00078">
    <property type="entry name" value="COX2"/>
    <property type="match status" value="1"/>
</dbReference>
<dbReference type="PROSITE" id="PS51007">
    <property type="entry name" value="CYTC"/>
    <property type="match status" value="1"/>
</dbReference>
<keyword evidence="7 16" id="KW-0479">Metal-binding</keyword>
<organism evidence="20 21">
    <name type="scientific">Nocardioides eburneus</name>
    <dbReference type="NCBI Taxonomy" id="3231482"/>
    <lineage>
        <taxon>Bacteria</taxon>
        <taxon>Bacillati</taxon>
        <taxon>Actinomycetota</taxon>
        <taxon>Actinomycetes</taxon>
        <taxon>Propionibacteriales</taxon>
        <taxon>Nocardioidaceae</taxon>
        <taxon>Nocardioides</taxon>
    </lineage>
</organism>
<gene>
    <name evidence="20" type="primary">coxB</name>
    <name evidence="20" type="ORF">AB3X52_17020</name>
</gene>
<comment type="caution">
    <text evidence="20">The sequence shown here is derived from an EMBL/GenBank/DDBJ whole genome shotgun (WGS) entry which is preliminary data.</text>
</comment>
<dbReference type="PANTHER" id="PTHR22888:SF9">
    <property type="entry name" value="CYTOCHROME C OXIDASE SUBUNIT 2"/>
    <property type="match status" value="1"/>
</dbReference>
<feature type="domain" description="Cytochrome c" evidence="19">
    <location>
        <begin position="220"/>
        <end position="311"/>
    </location>
</feature>
<dbReference type="PROSITE" id="PS50857">
    <property type="entry name" value="COX2_CUA"/>
    <property type="match status" value="1"/>
</dbReference>
<evidence type="ECO:0000256" key="10">
    <source>
        <dbReference type="ARBA" id="ARBA00023004"/>
    </source>
</evidence>
<evidence type="ECO:0000256" key="6">
    <source>
        <dbReference type="ARBA" id="ARBA00022692"/>
    </source>
</evidence>
<name>A0ABV3T298_9ACTN</name>
<dbReference type="PANTHER" id="PTHR22888">
    <property type="entry name" value="CYTOCHROME C OXIDASE, SUBUNIT II"/>
    <property type="match status" value="1"/>
</dbReference>
<evidence type="ECO:0000256" key="2">
    <source>
        <dbReference type="ARBA" id="ARBA00007866"/>
    </source>
</evidence>
<evidence type="ECO:0000256" key="3">
    <source>
        <dbReference type="ARBA" id="ARBA00022448"/>
    </source>
</evidence>
<accession>A0ABV3T298</accession>
<evidence type="ECO:0000313" key="21">
    <source>
        <dbReference type="Proteomes" id="UP001556631"/>
    </source>
</evidence>
<comment type="catalytic activity">
    <reaction evidence="15">
        <text>4 Fe(II)-[cytochrome c] + O2 + 8 H(+)(in) = 4 Fe(III)-[cytochrome c] + 2 H2O + 4 H(+)(out)</text>
        <dbReference type="Rhea" id="RHEA:11436"/>
        <dbReference type="Rhea" id="RHEA-COMP:10350"/>
        <dbReference type="Rhea" id="RHEA-COMP:14399"/>
        <dbReference type="ChEBI" id="CHEBI:15377"/>
        <dbReference type="ChEBI" id="CHEBI:15378"/>
        <dbReference type="ChEBI" id="CHEBI:15379"/>
        <dbReference type="ChEBI" id="CHEBI:29033"/>
        <dbReference type="ChEBI" id="CHEBI:29034"/>
        <dbReference type="EC" id="7.1.1.9"/>
    </reaction>
</comment>
<keyword evidence="9 17" id="KW-1133">Transmembrane helix</keyword>
<dbReference type="Pfam" id="PF00034">
    <property type="entry name" value="Cytochrom_C"/>
    <property type="match status" value="1"/>
</dbReference>
<dbReference type="Pfam" id="PF00116">
    <property type="entry name" value="COX2"/>
    <property type="match status" value="1"/>
</dbReference>
<keyword evidence="8" id="KW-0249">Electron transport</keyword>
<evidence type="ECO:0000259" key="18">
    <source>
        <dbReference type="PROSITE" id="PS50857"/>
    </source>
</evidence>
<evidence type="ECO:0000256" key="4">
    <source>
        <dbReference type="ARBA" id="ARBA00022617"/>
    </source>
</evidence>
<keyword evidence="12 17" id="KW-0472">Membrane</keyword>
<dbReference type="Gene3D" id="2.60.40.420">
    <property type="entry name" value="Cupredoxins - blue copper proteins"/>
    <property type="match status" value="1"/>
</dbReference>
<keyword evidence="10 16" id="KW-0408">Iron</keyword>
<dbReference type="InterPro" id="IPR001505">
    <property type="entry name" value="Copper_CuA"/>
</dbReference>
<evidence type="ECO:0000256" key="16">
    <source>
        <dbReference type="PROSITE-ProRule" id="PRU00433"/>
    </source>
</evidence>
<keyword evidence="5" id="KW-0679">Respiratory chain</keyword>
<evidence type="ECO:0000256" key="14">
    <source>
        <dbReference type="ARBA" id="ARBA00031399"/>
    </source>
</evidence>
<dbReference type="RefSeq" id="WP_367995290.1">
    <property type="nucleotide sequence ID" value="NZ_JBFPJR010000039.1"/>
</dbReference>
<dbReference type="InterPro" id="IPR036909">
    <property type="entry name" value="Cyt_c-like_dom_sf"/>
</dbReference>